<dbReference type="InterPro" id="IPR014729">
    <property type="entry name" value="Rossmann-like_a/b/a_fold"/>
</dbReference>
<evidence type="ECO:0000256" key="9">
    <source>
        <dbReference type="RuleBase" id="RU003811"/>
    </source>
</evidence>
<comment type="caution">
    <text evidence="7">Lacks conserved residue(s) required for the propagation of feature annotation.</text>
</comment>
<evidence type="ECO:0000256" key="5">
    <source>
        <dbReference type="ARBA" id="ARBA00022840"/>
    </source>
</evidence>
<dbReference type="PIRSF" id="PIRSF006630">
    <property type="entry name" value="NADS_GAT"/>
    <property type="match status" value="1"/>
</dbReference>
<dbReference type="CDD" id="cd07570">
    <property type="entry name" value="GAT_Gln-NAD-synth"/>
    <property type="match status" value="1"/>
</dbReference>
<dbReference type="RefSeq" id="WP_041426080.1">
    <property type="nucleotide sequence ID" value="NZ_CP007389.1"/>
</dbReference>
<evidence type="ECO:0000256" key="2">
    <source>
        <dbReference type="ARBA" id="ARBA00007145"/>
    </source>
</evidence>
<dbReference type="InterPro" id="IPR014445">
    <property type="entry name" value="Gln-dep_NAD_synthase"/>
</dbReference>
<name>A0ABM6GFG6_9BACT</name>
<keyword evidence="12" id="KW-1185">Reference proteome</keyword>
<dbReference type="Gene3D" id="3.40.50.620">
    <property type="entry name" value="HUPs"/>
    <property type="match status" value="1"/>
</dbReference>
<feature type="active site" description="Nucleophile; for glutaminase activity" evidence="7">
    <location>
        <position position="148"/>
    </location>
</feature>
<evidence type="ECO:0000256" key="3">
    <source>
        <dbReference type="ARBA" id="ARBA00022598"/>
    </source>
</evidence>
<feature type="binding site" evidence="7">
    <location>
        <position position="405"/>
    </location>
    <ligand>
        <name>deamido-NAD(+)</name>
        <dbReference type="ChEBI" id="CHEBI:58437"/>
        <note>ligand shared between two neighboring subunits</note>
    </ligand>
</feature>
<evidence type="ECO:0000259" key="10">
    <source>
        <dbReference type="PROSITE" id="PS50263"/>
    </source>
</evidence>
<feature type="binding site" evidence="7">
    <location>
        <begin position="322"/>
        <end position="329"/>
    </location>
    <ligand>
        <name>ATP</name>
        <dbReference type="ChEBI" id="CHEBI:30616"/>
    </ligand>
</feature>
<feature type="active site" description="Proton acceptor; for glutaminase activity" evidence="7">
    <location>
        <position position="44"/>
    </location>
</feature>
<dbReference type="InterPro" id="IPR003010">
    <property type="entry name" value="C-N_Hydrolase"/>
</dbReference>
<dbReference type="NCBIfam" id="TIGR00552">
    <property type="entry name" value="nadE"/>
    <property type="match status" value="1"/>
</dbReference>
<dbReference type="CDD" id="cd00553">
    <property type="entry name" value="NAD_synthase"/>
    <property type="match status" value="1"/>
</dbReference>
<dbReference type="Proteomes" id="UP000185490">
    <property type="component" value="Chromosome"/>
</dbReference>
<dbReference type="EC" id="6.3.5.1" evidence="7 8"/>
<feature type="domain" description="CN hydrolase" evidence="10">
    <location>
        <begin position="4"/>
        <end position="245"/>
    </location>
</feature>
<comment type="similarity">
    <text evidence="9">Belongs to the NAD synthetase family.</text>
</comment>
<comment type="similarity">
    <text evidence="2 7 8">In the C-terminal section; belongs to the NAD synthetase family.</text>
</comment>
<dbReference type="InterPro" id="IPR036526">
    <property type="entry name" value="C-N_Hydrolase_sf"/>
</dbReference>
<feature type="binding site" evidence="7">
    <location>
        <position position="175"/>
    </location>
    <ligand>
        <name>L-glutamine</name>
        <dbReference type="ChEBI" id="CHEBI:58359"/>
    </ligand>
</feature>
<accession>A0ABM6GFG6</accession>
<organism evidence="11 12">
    <name type="scientific">Thermosipho melanesiensis</name>
    <dbReference type="NCBI Taxonomy" id="46541"/>
    <lineage>
        <taxon>Bacteria</taxon>
        <taxon>Thermotogati</taxon>
        <taxon>Thermotogota</taxon>
        <taxon>Thermotogae</taxon>
        <taxon>Thermotogales</taxon>
        <taxon>Fervidobacteriaceae</taxon>
        <taxon>Thermosipho</taxon>
    </lineage>
</organism>
<dbReference type="NCBIfam" id="NF010588">
    <property type="entry name" value="PRK13981.1"/>
    <property type="match status" value="1"/>
</dbReference>
<dbReference type="SUPFAM" id="SSF52402">
    <property type="entry name" value="Adenine nucleotide alpha hydrolases-like"/>
    <property type="match status" value="1"/>
</dbReference>
<gene>
    <name evidence="7" type="primary">nadE</name>
    <name evidence="11" type="ORF">BW47_07435</name>
</gene>
<dbReference type="PROSITE" id="PS50263">
    <property type="entry name" value="CN_HYDROLASE"/>
    <property type="match status" value="1"/>
</dbReference>
<keyword evidence="3 7" id="KW-0436">Ligase</keyword>
<dbReference type="InterPro" id="IPR003694">
    <property type="entry name" value="NAD_synthase"/>
</dbReference>
<sequence length="575" mass="65830">MLKIRVTIVQLNAHLGDFDGNLKKIYNAIDIAEKNQSDFVVFPELFLTGYPPEDLVLRTSFLKKNIEYINKIVSYSKDKKTVILIGYIDVEDDAFNSLAIIHNGKFLGKYHKHLLPNYSVFDEHRYFKSGNEITIIEYNNIKIGINICEDIWSPIGPLHYQVLNGTQLIINSSASPYFYGKRKLRKKYLSTKSYDYHCPIVYCNLVGGQDEVVFDGGSIVTTSEGNIMYECKPFEEEIVTLDIPIEENLRTNLQDPRRRHISSTKIPNINIIKISNKIERKTKINVSTKNFSLKREEEIFKAVTLGLRDYIIKNGFKKVVIGLSGGMDSSLVAAIAVEALGKDNVLGILMPSMYSSSHSIEDAKNLAENLGIKYYIIKIENIYYSFVNELKEIFSNTKEDITEENLQARIRGTILMAISNKFGHIVLATGNKSEIATGYSTLYGDMVGGFSPIKDVYKTDVYKMAKWYNKFKGKEIIPQNVFVKPPSAELRPNQKDQDTLPPYEILDEILKLYIEKELSVEEISEKFDKETVKYVAKLVDKNEYKRRQGVIGVKVSERSFGKDRRMPITSKYKEW</sequence>
<evidence type="ECO:0000256" key="1">
    <source>
        <dbReference type="ARBA" id="ARBA00005188"/>
    </source>
</evidence>
<dbReference type="EMBL" id="CP007389">
    <property type="protein sequence ID" value="APT74335.1"/>
    <property type="molecule type" value="Genomic_DNA"/>
</dbReference>
<dbReference type="Pfam" id="PF02540">
    <property type="entry name" value="NAD_synthase"/>
    <property type="match status" value="1"/>
</dbReference>
<feature type="binding site" evidence="7">
    <location>
        <position position="434"/>
    </location>
    <ligand>
        <name>deamido-NAD(+)</name>
        <dbReference type="ChEBI" id="CHEBI:58437"/>
        <note>ligand shared between two neighboring subunits</note>
    </ligand>
</feature>
<protein>
    <recommendedName>
        <fullName evidence="7 8">Glutamine-dependent NAD(+) synthetase</fullName>
        <ecNumber evidence="7 8">6.3.5.1</ecNumber>
    </recommendedName>
    <alternativeName>
        <fullName evidence="7 8">NAD(+) synthase [glutamine-hydrolyzing]</fullName>
    </alternativeName>
</protein>
<comment type="function">
    <text evidence="7">Catalyzes the ATP-dependent amidation of deamido-NAD to form NAD. Uses L-glutamine as a nitrogen source.</text>
</comment>
<reference evidence="11 12" key="1">
    <citation type="submission" date="2014-02" db="EMBL/GenBank/DDBJ databases">
        <title>Diversity of Thermotogales isolates from hydrothermal vents.</title>
        <authorList>
            <person name="Haverkamp T.H.A."/>
            <person name="Lossouarn J."/>
            <person name="Geslin C."/>
            <person name="Nesbo C.L."/>
        </authorList>
    </citation>
    <scope>NUCLEOTIDE SEQUENCE [LARGE SCALE GENOMIC DNA]</scope>
    <source>
        <strain evidence="11 12">431</strain>
    </source>
</reference>
<dbReference type="InterPro" id="IPR022310">
    <property type="entry name" value="NAD/GMP_synthase"/>
</dbReference>
<comment type="catalytic activity">
    <reaction evidence="7 8">
        <text>deamido-NAD(+) + L-glutamine + ATP + H2O = L-glutamate + AMP + diphosphate + NAD(+) + H(+)</text>
        <dbReference type="Rhea" id="RHEA:24384"/>
        <dbReference type="ChEBI" id="CHEBI:15377"/>
        <dbReference type="ChEBI" id="CHEBI:15378"/>
        <dbReference type="ChEBI" id="CHEBI:29985"/>
        <dbReference type="ChEBI" id="CHEBI:30616"/>
        <dbReference type="ChEBI" id="CHEBI:33019"/>
        <dbReference type="ChEBI" id="CHEBI:57540"/>
        <dbReference type="ChEBI" id="CHEBI:58359"/>
        <dbReference type="ChEBI" id="CHEBI:58437"/>
        <dbReference type="ChEBI" id="CHEBI:456215"/>
        <dbReference type="EC" id="6.3.5.1"/>
    </reaction>
</comment>
<keyword evidence="5 7" id="KW-0067">ATP-binding</keyword>
<dbReference type="PANTHER" id="PTHR23090">
    <property type="entry name" value="NH 3 /GLUTAMINE-DEPENDENT NAD + SYNTHETASE"/>
    <property type="match status" value="1"/>
</dbReference>
<dbReference type="Pfam" id="PF00795">
    <property type="entry name" value="CN_hydrolase"/>
    <property type="match status" value="1"/>
</dbReference>
<dbReference type="PANTHER" id="PTHR23090:SF9">
    <property type="entry name" value="GLUTAMINE-DEPENDENT NAD(+) SYNTHETASE"/>
    <property type="match status" value="1"/>
</dbReference>
<feature type="binding site" evidence="7">
    <location>
        <position position="181"/>
    </location>
    <ligand>
        <name>L-glutamine</name>
        <dbReference type="ChEBI" id="CHEBI:58359"/>
    </ligand>
</feature>
<feature type="binding site" evidence="7">
    <location>
        <position position="118"/>
    </location>
    <ligand>
        <name>L-glutamine</name>
        <dbReference type="ChEBI" id="CHEBI:58359"/>
    </ligand>
</feature>
<feature type="binding site" evidence="7">
    <location>
        <position position="545"/>
    </location>
    <ligand>
        <name>deamido-NAD(+)</name>
        <dbReference type="ChEBI" id="CHEBI:58437"/>
        <note>ligand shared between two neighboring subunits</note>
    </ligand>
</feature>
<evidence type="ECO:0000313" key="11">
    <source>
        <dbReference type="EMBL" id="APT74335.1"/>
    </source>
</evidence>
<proteinExistence type="inferred from homology"/>
<evidence type="ECO:0000256" key="7">
    <source>
        <dbReference type="HAMAP-Rule" id="MF_02090"/>
    </source>
</evidence>
<evidence type="ECO:0000256" key="8">
    <source>
        <dbReference type="PIRNR" id="PIRNR006630"/>
    </source>
</evidence>
<dbReference type="SUPFAM" id="SSF56317">
    <property type="entry name" value="Carbon-nitrogen hydrolase"/>
    <property type="match status" value="1"/>
</dbReference>
<comment type="pathway">
    <text evidence="1 7 8">Cofactor biosynthesis; NAD(+) biosynthesis; NAD(+) from deamido-NAD(+) (L-Gln route): step 1/1.</text>
</comment>
<feature type="binding site" evidence="7">
    <location>
        <position position="429"/>
    </location>
    <ligand>
        <name>ATP</name>
        <dbReference type="ChEBI" id="CHEBI:30616"/>
    </ligand>
</feature>
<dbReference type="HAMAP" id="MF_02090">
    <property type="entry name" value="NadE_glutamine_dep"/>
    <property type="match status" value="1"/>
</dbReference>
<keyword evidence="4 7" id="KW-0547">Nucleotide-binding</keyword>
<evidence type="ECO:0000256" key="4">
    <source>
        <dbReference type="ARBA" id="ARBA00022741"/>
    </source>
</evidence>
<evidence type="ECO:0000256" key="6">
    <source>
        <dbReference type="ARBA" id="ARBA00023027"/>
    </source>
</evidence>
<feature type="active site" description="For glutaminase activity" evidence="7">
    <location>
        <position position="112"/>
    </location>
</feature>
<evidence type="ECO:0000313" key="12">
    <source>
        <dbReference type="Proteomes" id="UP000185490"/>
    </source>
</evidence>
<dbReference type="Gene3D" id="3.60.110.10">
    <property type="entry name" value="Carbon-nitrogen hydrolase"/>
    <property type="match status" value="1"/>
</dbReference>
<keyword evidence="6 7" id="KW-0520">NAD</keyword>